<evidence type="ECO:0000313" key="2">
    <source>
        <dbReference type="Proteomes" id="UP001217089"/>
    </source>
</evidence>
<keyword evidence="2" id="KW-1185">Reference proteome</keyword>
<gene>
    <name evidence="1" type="ORF">KUTeg_011248</name>
</gene>
<accession>A0ABQ9F1C9</accession>
<sequence length="255" mass="30588">MVTFYSVVCVVFVKVKPRSQELGHFYWVVCVVFTDRLSQELGYFLLGCLCGLYRQVKPKTWLLFTRLQVKPRTCLFYWVVCVVFIDRLSQELGYFLLGCLCGLYRQVKPRIWSLLLGYLCGLYRQVKPRIWSLFTWLFVVFIDRLSQEHGHFLLGCLCDRLNQEHGDFYLVIFGLHRQVKPRNQEYGHFYWVVCVVFIDRWSSKMNASLLFVYQTNTPYSWWVICSIEVNYLYKKRQKKSPLIYCYILLYDAGFY</sequence>
<evidence type="ECO:0000313" key="1">
    <source>
        <dbReference type="EMBL" id="KAJ8311198.1"/>
    </source>
</evidence>
<name>A0ABQ9F1C9_TEGGR</name>
<organism evidence="1 2">
    <name type="scientific">Tegillarca granosa</name>
    <name type="common">Malaysian cockle</name>
    <name type="synonym">Anadara granosa</name>
    <dbReference type="NCBI Taxonomy" id="220873"/>
    <lineage>
        <taxon>Eukaryota</taxon>
        <taxon>Metazoa</taxon>
        <taxon>Spiralia</taxon>
        <taxon>Lophotrochozoa</taxon>
        <taxon>Mollusca</taxon>
        <taxon>Bivalvia</taxon>
        <taxon>Autobranchia</taxon>
        <taxon>Pteriomorphia</taxon>
        <taxon>Arcoida</taxon>
        <taxon>Arcoidea</taxon>
        <taxon>Arcidae</taxon>
        <taxon>Tegillarca</taxon>
    </lineage>
</organism>
<protein>
    <submittedName>
        <fullName evidence="1">Uncharacterized protein</fullName>
    </submittedName>
</protein>
<dbReference type="Proteomes" id="UP001217089">
    <property type="component" value="Unassembled WGS sequence"/>
</dbReference>
<dbReference type="EMBL" id="JARBDR010000543">
    <property type="protein sequence ID" value="KAJ8311198.1"/>
    <property type="molecule type" value="Genomic_DNA"/>
</dbReference>
<comment type="caution">
    <text evidence="1">The sequence shown here is derived from an EMBL/GenBank/DDBJ whole genome shotgun (WGS) entry which is preliminary data.</text>
</comment>
<proteinExistence type="predicted"/>
<reference evidence="1 2" key="1">
    <citation type="submission" date="2022-12" db="EMBL/GenBank/DDBJ databases">
        <title>Chromosome-level genome of Tegillarca granosa.</title>
        <authorList>
            <person name="Kim J."/>
        </authorList>
    </citation>
    <scope>NUCLEOTIDE SEQUENCE [LARGE SCALE GENOMIC DNA]</scope>
    <source>
        <strain evidence="1">Teg-2019</strain>
        <tissue evidence="1">Adductor muscle</tissue>
    </source>
</reference>